<sequence length="98" mass="11313">MMNRILREEARLIVLKALRQQPDEQLNSELLRLTLETFGISRERAWVHDELRWLRDMGAVTLTEAGSILVATLTEKGARHVERRTVIEGVKRPARPEA</sequence>
<proteinExistence type="predicted"/>
<reference evidence="1 2" key="1">
    <citation type="journal article" date="2011" name="J. Bacteriol.">
        <title>Complete genome sequence of Polymorphum gilvum SL003B-26A1T, a crude oil-degrading bacterium from oil-polluted saline soil.</title>
        <authorList>
            <person name="Li S.G."/>
            <person name="Tang Y.Q."/>
            <person name="Nie Y."/>
            <person name="Cai M."/>
            <person name="Wu X.L."/>
        </authorList>
    </citation>
    <scope>NUCLEOTIDE SEQUENCE [LARGE SCALE GENOMIC DNA]</scope>
    <source>
        <strain evidence="2">LMG 25793 / CGMCC 1.9160 / SL003B-26A1</strain>
    </source>
</reference>
<name>F2J651_POLGS</name>
<dbReference type="Proteomes" id="UP000008130">
    <property type="component" value="Chromosome"/>
</dbReference>
<dbReference type="RefSeq" id="WP_013654724.1">
    <property type="nucleotide sequence ID" value="NC_015259.1"/>
</dbReference>
<protein>
    <submittedName>
        <fullName evidence="1">Phage related protein</fullName>
    </submittedName>
</protein>
<dbReference type="AlphaFoldDB" id="F2J651"/>
<dbReference type="EMBL" id="CP002568">
    <property type="protein sequence ID" value="ADZ72415.1"/>
    <property type="molecule type" value="Genomic_DNA"/>
</dbReference>
<evidence type="ECO:0000313" key="1">
    <source>
        <dbReference type="EMBL" id="ADZ72415.1"/>
    </source>
</evidence>
<accession>F2J651</accession>
<dbReference type="SUPFAM" id="SSF46785">
    <property type="entry name" value="Winged helix' DNA-binding domain"/>
    <property type="match status" value="1"/>
</dbReference>
<dbReference type="STRING" id="991905.SL003B_3995"/>
<dbReference type="KEGG" id="pgv:SL003B_3995"/>
<dbReference type="HOGENOM" id="CLU_176097_0_0_5"/>
<keyword evidence="2" id="KW-1185">Reference proteome</keyword>
<organism evidence="1 2">
    <name type="scientific">Polymorphum gilvum (strain LMG 25793 / CGMCC 1.9160 / SL003B-26A1)</name>
    <dbReference type="NCBI Taxonomy" id="991905"/>
    <lineage>
        <taxon>Bacteria</taxon>
        <taxon>Pseudomonadati</taxon>
        <taxon>Pseudomonadota</taxon>
        <taxon>Alphaproteobacteria</taxon>
        <taxon>Rhodobacterales</taxon>
        <taxon>Paracoccaceae</taxon>
        <taxon>Polymorphum</taxon>
    </lineage>
</organism>
<dbReference type="InterPro" id="IPR036390">
    <property type="entry name" value="WH_DNA-bd_sf"/>
</dbReference>
<dbReference type="OrthoDB" id="7858662at2"/>
<evidence type="ECO:0000313" key="2">
    <source>
        <dbReference type="Proteomes" id="UP000008130"/>
    </source>
</evidence>
<dbReference type="eggNOG" id="ENOG5032YGC">
    <property type="taxonomic scope" value="Bacteria"/>
</dbReference>
<gene>
    <name evidence="1" type="ordered locus">SL003B_3995</name>
</gene>